<feature type="compositionally biased region" description="Basic and acidic residues" evidence="12">
    <location>
        <begin position="750"/>
        <end position="772"/>
    </location>
</feature>
<dbReference type="Pfam" id="PF10996">
    <property type="entry name" value="Beta-Casp"/>
    <property type="match status" value="1"/>
</dbReference>
<dbReference type="GO" id="GO:0006398">
    <property type="term" value="P:mRNA 3'-end processing by stem-loop binding and cleavage"/>
    <property type="evidence" value="ECO:0007669"/>
    <property type="project" value="TreeGrafter"/>
</dbReference>
<evidence type="ECO:0000256" key="7">
    <source>
        <dbReference type="ARBA" id="ARBA00022801"/>
    </source>
</evidence>
<evidence type="ECO:0000256" key="5">
    <source>
        <dbReference type="ARBA" id="ARBA00022722"/>
    </source>
</evidence>
<keyword evidence="7" id="KW-0378">Hydrolase</keyword>
<dbReference type="AlphaFoldDB" id="A0A9P5XD66"/>
<feature type="compositionally biased region" description="Basic and acidic residues" evidence="12">
    <location>
        <begin position="661"/>
        <end position="672"/>
    </location>
</feature>
<evidence type="ECO:0000313" key="16">
    <source>
        <dbReference type="EMBL" id="KAF9447942.1"/>
    </source>
</evidence>
<name>A0A9P5XD66_9AGAR</name>
<dbReference type="InterPro" id="IPR036866">
    <property type="entry name" value="RibonucZ/Hydroxyglut_hydro"/>
</dbReference>
<dbReference type="Gene3D" id="3.60.15.10">
    <property type="entry name" value="Ribonuclease Z/Hydroxyacylglutathione hydrolase-like"/>
    <property type="match status" value="1"/>
</dbReference>
<dbReference type="SMART" id="SM00849">
    <property type="entry name" value="Lactamase_B"/>
    <property type="match status" value="1"/>
</dbReference>
<comment type="similarity">
    <text evidence="2">Belongs to the metallo-beta-lactamase superfamily. RNA-metabolizing metallo-beta-lactamase-like family. CPSF2/YSH1 subfamily.</text>
</comment>
<protein>
    <recommendedName>
        <fullName evidence="3">Endoribonuclease YSH1</fullName>
    </recommendedName>
    <alternativeName>
        <fullName evidence="10">Endoribonuclease ysh1</fullName>
    </alternativeName>
    <alternativeName>
        <fullName evidence="9 11">mRNA 3'-end-processing protein YSH1</fullName>
    </alternativeName>
</protein>
<evidence type="ECO:0000313" key="17">
    <source>
        <dbReference type="Proteomes" id="UP000807342"/>
    </source>
</evidence>
<dbReference type="FunFam" id="3.40.50.10890:FF:000001">
    <property type="entry name" value="Cleavage and polyadenylation specificity factor subunit 3"/>
    <property type="match status" value="1"/>
</dbReference>
<feature type="compositionally biased region" description="Acidic residues" evidence="12">
    <location>
        <begin position="650"/>
        <end position="660"/>
    </location>
</feature>
<dbReference type="Proteomes" id="UP000807342">
    <property type="component" value="Unassembled WGS sequence"/>
</dbReference>
<keyword evidence="8" id="KW-0539">Nucleus</keyword>
<proteinExistence type="inferred from homology"/>
<comment type="subcellular location">
    <subcellularLocation>
        <location evidence="1">Nucleus</location>
    </subcellularLocation>
</comment>
<dbReference type="InterPro" id="IPR001279">
    <property type="entry name" value="Metallo-B-lactamas"/>
</dbReference>
<dbReference type="SMART" id="SM01098">
    <property type="entry name" value="CPSF73-100_C"/>
    <property type="match status" value="1"/>
</dbReference>
<accession>A0A9P5XD66</accession>
<reference evidence="16" key="1">
    <citation type="submission" date="2020-11" db="EMBL/GenBank/DDBJ databases">
        <authorList>
            <consortium name="DOE Joint Genome Institute"/>
            <person name="Ahrendt S."/>
            <person name="Riley R."/>
            <person name="Andreopoulos W."/>
            <person name="Labutti K."/>
            <person name="Pangilinan J."/>
            <person name="Ruiz-Duenas F.J."/>
            <person name="Barrasa J.M."/>
            <person name="Sanchez-Garcia M."/>
            <person name="Camarero S."/>
            <person name="Miyauchi S."/>
            <person name="Serrano A."/>
            <person name="Linde D."/>
            <person name="Babiker R."/>
            <person name="Drula E."/>
            <person name="Ayuso-Fernandez I."/>
            <person name="Pacheco R."/>
            <person name="Padilla G."/>
            <person name="Ferreira P."/>
            <person name="Barriuso J."/>
            <person name="Kellner H."/>
            <person name="Castanera R."/>
            <person name="Alfaro M."/>
            <person name="Ramirez L."/>
            <person name="Pisabarro A.G."/>
            <person name="Kuo A."/>
            <person name="Tritt A."/>
            <person name="Lipzen A."/>
            <person name="He G."/>
            <person name="Yan M."/>
            <person name="Ng V."/>
            <person name="Cullen D."/>
            <person name="Martin F."/>
            <person name="Rosso M.-N."/>
            <person name="Henrissat B."/>
            <person name="Hibbett D."/>
            <person name="Martinez A.T."/>
            <person name="Grigoriev I.V."/>
        </authorList>
    </citation>
    <scope>NUCLEOTIDE SEQUENCE</scope>
    <source>
        <strain evidence="16">MF-IS2</strain>
    </source>
</reference>
<feature type="domain" description="Metallo-beta-lactamase" evidence="13">
    <location>
        <begin position="19"/>
        <end position="232"/>
    </location>
</feature>
<keyword evidence="5" id="KW-0540">Nuclease</keyword>
<evidence type="ECO:0000256" key="12">
    <source>
        <dbReference type="SAM" id="MobiDB-lite"/>
    </source>
</evidence>
<dbReference type="GO" id="GO:0005847">
    <property type="term" value="C:mRNA cleavage and polyadenylation specificity factor complex"/>
    <property type="evidence" value="ECO:0007669"/>
    <property type="project" value="TreeGrafter"/>
</dbReference>
<gene>
    <name evidence="16" type="ORF">P691DRAFT_801503</name>
</gene>
<dbReference type="GO" id="GO:0004534">
    <property type="term" value="F:5'-3' RNA exonuclease activity"/>
    <property type="evidence" value="ECO:0007669"/>
    <property type="project" value="TreeGrafter"/>
</dbReference>
<keyword evidence="6" id="KW-0255">Endonuclease</keyword>
<dbReference type="InterPro" id="IPR050698">
    <property type="entry name" value="MBL"/>
</dbReference>
<feature type="region of interest" description="Disordered" evidence="12">
    <location>
        <begin position="644"/>
        <end position="672"/>
    </location>
</feature>
<evidence type="ECO:0000256" key="4">
    <source>
        <dbReference type="ARBA" id="ARBA00022664"/>
    </source>
</evidence>
<dbReference type="Pfam" id="PF16661">
    <property type="entry name" value="Lactamase_B_6"/>
    <property type="match status" value="1"/>
</dbReference>
<dbReference type="InterPro" id="IPR022712">
    <property type="entry name" value="Beta_Casp"/>
</dbReference>
<dbReference type="SUPFAM" id="SSF56281">
    <property type="entry name" value="Metallo-hydrolase/oxidoreductase"/>
    <property type="match status" value="1"/>
</dbReference>
<dbReference type="Gene3D" id="3.40.50.10890">
    <property type="match status" value="1"/>
</dbReference>
<dbReference type="SMART" id="SM01027">
    <property type="entry name" value="Beta-Casp"/>
    <property type="match status" value="1"/>
</dbReference>
<evidence type="ECO:0000259" key="13">
    <source>
        <dbReference type="SMART" id="SM00849"/>
    </source>
</evidence>
<dbReference type="GO" id="GO:0004521">
    <property type="term" value="F:RNA endonuclease activity"/>
    <property type="evidence" value="ECO:0007669"/>
    <property type="project" value="TreeGrafter"/>
</dbReference>
<dbReference type="GO" id="GO:0003723">
    <property type="term" value="F:RNA binding"/>
    <property type="evidence" value="ECO:0007669"/>
    <property type="project" value="TreeGrafter"/>
</dbReference>
<dbReference type="OrthoDB" id="10249535at2759"/>
<dbReference type="InterPro" id="IPR021718">
    <property type="entry name" value="CPSF73-100_C"/>
</dbReference>
<evidence type="ECO:0000259" key="15">
    <source>
        <dbReference type="SMART" id="SM01098"/>
    </source>
</evidence>
<dbReference type="InterPro" id="IPR011108">
    <property type="entry name" value="RMMBL"/>
</dbReference>
<dbReference type="Pfam" id="PF07521">
    <property type="entry name" value="RMMBL"/>
    <property type="match status" value="1"/>
</dbReference>
<organism evidence="16 17">
    <name type="scientific">Macrolepiota fuliginosa MF-IS2</name>
    <dbReference type="NCBI Taxonomy" id="1400762"/>
    <lineage>
        <taxon>Eukaryota</taxon>
        <taxon>Fungi</taxon>
        <taxon>Dikarya</taxon>
        <taxon>Basidiomycota</taxon>
        <taxon>Agaricomycotina</taxon>
        <taxon>Agaricomycetes</taxon>
        <taxon>Agaricomycetidae</taxon>
        <taxon>Agaricales</taxon>
        <taxon>Agaricineae</taxon>
        <taxon>Agaricaceae</taxon>
        <taxon>Macrolepiota</taxon>
    </lineage>
</organism>
<evidence type="ECO:0000256" key="6">
    <source>
        <dbReference type="ARBA" id="ARBA00022759"/>
    </source>
</evidence>
<keyword evidence="17" id="KW-1185">Reference proteome</keyword>
<evidence type="ECO:0000256" key="8">
    <source>
        <dbReference type="ARBA" id="ARBA00023242"/>
    </source>
</evidence>
<evidence type="ECO:0000256" key="2">
    <source>
        <dbReference type="ARBA" id="ARBA00010624"/>
    </source>
</evidence>
<evidence type="ECO:0000259" key="14">
    <source>
        <dbReference type="SMART" id="SM01027"/>
    </source>
</evidence>
<dbReference type="PANTHER" id="PTHR11203:SF11">
    <property type="entry name" value="CLEAVAGE AND POLYADENYLATION SPECIFICITY FACTOR SUBUNIT 3"/>
    <property type="match status" value="1"/>
</dbReference>
<feature type="domain" description="Beta-Casp" evidence="14">
    <location>
        <begin position="244"/>
        <end position="370"/>
    </location>
</feature>
<keyword evidence="4" id="KW-0507">mRNA processing</keyword>
<evidence type="ECO:0000256" key="10">
    <source>
        <dbReference type="ARBA" id="ARBA00069466"/>
    </source>
</evidence>
<evidence type="ECO:0000256" key="3">
    <source>
        <dbReference type="ARBA" id="ARBA00018311"/>
    </source>
</evidence>
<comment type="caution">
    <text evidence="16">The sequence shown here is derived from an EMBL/GenBank/DDBJ whole genome shotgun (WGS) entry which is preliminary data.</text>
</comment>
<sequence length="772" mass="85528">MADSATLSVTMLGAGQEVGRSCCVLQYRGKILVCDTGVHPAFSGMASLPFIDALDWSTVDAILVTHFHLDHAAALTYITEKTNFKDGKGKVYMTHPTKAVHKFMMQDFVRTSSSSSDALFSPLDMQMSLASIIPVSAHQLITVCPGISFIPYHAGHVLGACMFLIDIAGLKILYTGDYSREEDRHLVKAELPPIRPDVLIVESTYGVHTGESREEKESRFTTLVHSIIRRGGHVLLPTFALGMAQELLLILDEYWKKHPDLHNVPVYYASGLARKCMAVYQTYIHTMNANIRSRFAKRDNPFVFKHISNVPQTRGWEKKIADGPPCVVLASPGFMQVGPSRELFELWAPDARNGLIITGYSIEGTLARDIMTEPEEFTSLKGTTIPRRISVDEISFSAHVDYAQNSEFIEQVKAQHVVLVHGESTGMGRLRAAMQSRFKERDEDVKIHTPRNLETLNLSFRGERVAKAIGTLADKPPQTNDVISGLLVAKDYSYTLLDPRDLRDFAGLTTCTLTQRQSIVLGVGWELVRWHLEGMFGKVEEGLDKDGVPTMRVMGAVDVKHTQEHELMLEWESSSSNDMIADSTLALITGIDKSPASVKLTTHQHTHEHLHKHKHPHANAEGELSSMTRVQRLAMFLEAHFGEVEFHQPDEEEADGEGEEKEQGERSEEPSLLVRLDEADARIDLISLTVTSSNEALKKRVEAVLDMAVTTISSLSEAFTSGTPLTNEDAALTQEKEGMEELAKAVSQDTDGKIEDVSSNDAKVEDNGSKAQ</sequence>
<dbReference type="PANTHER" id="PTHR11203">
    <property type="entry name" value="CLEAVAGE AND POLYADENYLATION SPECIFICITY FACTOR FAMILY MEMBER"/>
    <property type="match status" value="1"/>
</dbReference>
<feature type="domain" description="Pre-mRNA 3'-end-processing endonuclease polyadenylation factor C-term" evidence="15">
    <location>
        <begin position="479"/>
        <end position="715"/>
    </location>
</feature>
<evidence type="ECO:0000256" key="1">
    <source>
        <dbReference type="ARBA" id="ARBA00004123"/>
    </source>
</evidence>
<evidence type="ECO:0000256" key="9">
    <source>
        <dbReference type="ARBA" id="ARBA00032592"/>
    </source>
</evidence>
<evidence type="ECO:0000256" key="11">
    <source>
        <dbReference type="ARBA" id="ARBA00075008"/>
    </source>
</evidence>
<feature type="region of interest" description="Disordered" evidence="12">
    <location>
        <begin position="736"/>
        <end position="772"/>
    </location>
</feature>
<dbReference type="Pfam" id="PF11718">
    <property type="entry name" value="CPSF73-100_C"/>
    <property type="match status" value="1"/>
</dbReference>
<dbReference type="EMBL" id="MU151179">
    <property type="protein sequence ID" value="KAF9447942.1"/>
    <property type="molecule type" value="Genomic_DNA"/>
</dbReference>